<sequence length="100" mass="11445">MVMKSVKIACLRRTIDVKVNPLLQRYHSWRLRSGEGESIKRSHMSEIRARESGLGLLGNEENVTERTNYIRQGVGLTRLRLGQNPCESKISYPCFKIGVQ</sequence>
<comment type="caution">
    <text evidence="1">The sequence shown here is derived from an EMBL/GenBank/DDBJ whole genome shotgun (WGS) entry which is preliminary data.</text>
</comment>
<gene>
    <name evidence="1" type="ORF">L2E82_31507</name>
</gene>
<protein>
    <submittedName>
        <fullName evidence="1">Uncharacterized protein</fullName>
    </submittedName>
</protein>
<name>A0ACB9BIE4_CICIN</name>
<evidence type="ECO:0000313" key="1">
    <source>
        <dbReference type="EMBL" id="KAI3720520.1"/>
    </source>
</evidence>
<keyword evidence="2" id="KW-1185">Reference proteome</keyword>
<reference evidence="1 2" key="2">
    <citation type="journal article" date="2022" name="Mol. Ecol. Resour.">
        <title>The genomes of chicory, endive, great burdock and yacon provide insights into Asteraceae paleo-polyploidization history and plant inulin production.</title>
        <authorList>
            <person name="Fan W."/>
            <person name="Wang S."/>
            <person name="Wang H."/>
            <person name="Wang A."/>
            <person name="Jiang F."/>
            <person name="Liu H."/>
            <person name="Zhao H."/>
            <person name="Xu D."/>
            <person name="Zhang Y."/>
        </authorList>
    </citation>
    <scope>NUCLEOTIDE SEQUENCE [LARGE SCALE GENOMIC DNA]</scope>
    <source>
        <strain evidence="2">cv. Punajuju</strain>
        <tissue evidence="1">Leaves</tissue>
    </source>
</reference>
<dbReference type="EMBL" id="CM042014">
    <property type="protein sequence ID" value="KAI3720520.1"/>
    <property type="molecule type" value="Genomic_DNA"/>
</dbReference>
<proteinExistence type="predicted"/>
<reference evidence="2" key="1">
    <citation type="journal article" date="2022" name="Mol. Ecol. Resour.">
        <title>The genomes of chicory, endive, great burdock and yacon provide insights into Asteraceae palaeo-polyploidization history and plant inulin production.</title>
        <authorList>
            <person name="Fan W."/>
            <person name="Wang S."/>
            <person name="Wang H."/>
            <person name="Wang A."/>
            <person name="Jiang F."/>
            <person name="Liu H."/>
            <person name="Zhao H."/>
            <person name="Xu D."/>
            <person name="Zhang Y."/>
        </authorList>
    </citation>
    <scope>NUCLEOTIDE SEQUENCE [LARGE SCALE GENOMIC DNA]</scope>
    <source>
        <strain evidence="2">cv. Punajuju</strain>
    </source>
</reference>
<evidence type="ECO:0000313" key="2">
    <source>
        <dbReference type="Proteomes" id="UP001055811"/>
    </source>
</evidence>
<dbReference type="Proteomes" id="UP001055811">
    <property type="component" value="Linkage Group LG06"/>
</dbReference>
<organism evidence="1 2">
    <name type="scientific">Cichorium intybus</name>
    <name type="common">Chicory</name>
    <dbReference type="NCBI Taxonomy" id="13427"/>
    <lineage>
        <taxon>Eukaryota</taxon>
        <taxon>Viridiplantae</taxon>
        <taxon>Streptophyta</taxon>
        <taxon>Embryophyta</taxon>
        <taxon>Tracheophyta</taxon>
        <taxon>Spermatophyta</taxon>
        <taxon>Magnoliopsida</taxon>
        <taxon>eudicotyledons</taxon>
        <taxon>Gunneridae</taxon>
        <taxon>Pentapetalae</taxon>
        <taxon>asterids</taxon>
        <taxon>campanulids</taxon>
        <taxon>Asterales</taxon>
        <taxon>Asteraceae</taxon>
        <taxon>Cichorioideae</taxon>
        <taxon>Cichorieae</taxon>
        <taxon>Cichoriinae</taxon>
        <taxon>Cichorium</taxon>
    </lineage>
</organism>
<accession>A0ACB9BIE4</accession>